<dbReference type="PROSITE" id="PS50994">
    <property type="entry name" value="INTEGRASE"/>
    <property type="match status" value="1"/>
</dbReference>
<sequence length="407" mass="46920">TNGQSERTIQTLEDMLRAYAIDFGKGWVNHLPLVKFSYNNSYHASIKAAPFEVLYDEETHKVEEVKETEEVTTSRDLPIITHYVAPYEALIPFPWCLTHHAKEALVSKTMEILREIRVNLPLIKVIRKMDNYAKYMKNLVVNKPRTLEEEDVNVKNALADLGASISIMPLSMYKRIGSGKLKPVNMTVEMADRTKSIPKGIVENLLIIDGIPHLIKEKWDIEALNEPHRNKKHEMHPSPLVKQKVHWCKEILQQKGEAREFWASCGPYNDQCNGGDVPSNEEKKSYRTCINDDERIDNLEGLLEKDLTEVSECKDENFIDKEPNIGCTQEENSYATYYQGNSSEDQENLGDKKRELILDVVEDRLSDDWFTCTTDDVDDLDCMVDYLELQSHDDFVDIKDEAISRYI</sequence>
<proteinExistence type="predicted"/>
<dbReference type="InterPro" id="IPR012337">
    <property type="entry name" value="RNaseH-like_sf"/>
</dbReference>
<keyword evidence="3" id="KW-1185">Reference proteome</keyword>
<dbReference type="InterPro" id="IPR036397">
    <property type="entry name" value="RNaseH_sf"/>
</dbReference>
<dbReference type="InterPro" id="IPR001584">
    <property type="entry name" value="Integrase_cat-core"/>
</dbReference>
<gene>
    <name evidence="2" type="ORF">Tco_1044108</name>
</gene>
<accession>A0ABQ5GNZ9</accession>
<dbReference type="PANTHER" id="PTHR33067">
    <property type="entry name" value="RNA-DIRECTED DNA POLYMERASE-RELATED"/>
    <property type="match status" value="1"/>
</dbReference>
<organism evidence="2 3">
    <name type="scientific">Tanacetum coccineum</name>
    <dbReference type="NCBI Taxonomy" id="301880"/>
    <lineage>
        <taxon>Eukaryota</taxon>
        <taxon>Viridiplantae</taxon>
        <taxon>Streptophyta</taxon>
        <taxon>Embryophyta</taxon>
        <taxon>Tracheophyta</taxon>
        <taxon>Spermatophyta</taxon>
        <taxon>Magnoliopsida</taxon>
        <taxon>eudicotyledons</taxon>
        <taxon>Gunneridae</taxon>
        <taxon>Pentapetalae</taxon>
        <taxon>asterids</taxon>
        <taxon>campanulids</taxon>
        <taxon>Asterales</taxon>
        <taxon>Asteraceae</taxon>
        <taxon>Asteroideae</taxon>
        <taxon>Anthemideae</taxon>
        <taxon>Anthemidinae</taxon>
        <taxon>Tanacetum</taxon>
    </lineage>
</organism>
<reference evidence="2" key="1">
    <citation type="journal article" date="2022" name="Int. J. Mol. Sci.">
        <title>Draft Genome of Tanacetum Coccineum: Genomic Comparison of Closely Related Tanacetum-Family Plants.</title>
        <authorList>
            <person name="Yamashiro T."/>
            <person name="Shiraishi A."/>
            <person name="Nakayama K."/>
            <person name="Satake H."/>
        </authorList>
    </citation>
    <scope>NUCLEOTIDE SEQUENCE</scope>
</reference>
<protein>
    <submittedName>
        <fullName evidence="2">Reverse transcriptase domain, ribonuclease H-like domain, aspartic peptidase domain protein</fullName>
    </submittedName>
</protein>
<comment type="caution">
    <text evidence="2">The sequence shown here is derived from an EMBL/GenBank/DDBJ whole genome shotgun (WGS) entry which is preliminary data.</text>
</comment>
<dbReference type="PANTHER" id="PTHR33067:SF35">
    <property type="entry name" value="ASPARTIC PEPTIDASE DDI1-TYPE DOMAIN-CONTAINING PROTEIN"/>
    <property type="match status" value="1"/>
</dbReference>
<reference evidence="2" key="2">
    <citation type="submission" date="2022-01" db="EMBL/GenBank/DDBJ databases">
        <authorList>
            <person name="Yamashiro T."/>
            <person name="Shiraishi A."/>
            <person name="Satake H."/>
            <person name="Nakayama K."/>
        </authorList>
    </citation>
    <scope>NUCLEOTIDE SEQUENCE</scope>
</reference>
<name>A0ABQ5GNZ9_9ASTR</name>
<dbReference type="SUPFAM" id="SSF53098">
    <property type="entry name" value="Ribonuclease H-like"/>
    <property type="match status" value="1"/>
</dbReference>
<feature type="domain" description="Integrase catalytic" evidence="1">
    <location>
        <begin position="1"/>
        <end position="58"/>
    </location>
</feature>
<dbReference type="Proteomes" id="UP001151760">
    <property type="component" value="Unassembled WGS sequence"/>
</dbReference>
<dbReference type="EMBL" id="BQNB010018706">
    <property type="protein sequence ID" value="GJT77383.1"/>
    <property type="molecule type" value="Genomic_DNA"/>
</dbReference>
<dbReference type="Gene3D" id="3.30.420.10">
    <property type="entry name" value="Ribonuclease H-like superfamily/Ribonuclease H"/>
    <property type="match status" value="1"/>
</dbReference>
<feature type="non-terminal residue" evidence="2">
    <location>
        <position position="1"/>
    </location>
</feature>
<evidence type="ECO:0000259" key="1">
    <source>
        <dbReference type="PROSITE" id="PS50994"/>
    </source>
</evidence>
<dbReference type="InterPro" id="IPR021109">
    <property type="entry name" value="Peptidase_aspartic_dom_sf"/>
</dbReference>
<dbReference type="Gene3D" id="2.40.70.10">
    <property type="entry name" value="Acid Proteases"/>
    <property type="match status" value="1"/>
</dbReference>
<evidence type="ECO:0000313" key="2">
    <source>
        <dbReference type="EMBL" id="GJT77383.1"/>
    </source>
</evidence>
<evidence type="ECO:0000313" key="3">
    <source>
        <dbReference type="Proteomes" id="UP001151760"/>
    </source>
</evidence>